<dbReference type="AlphaFoldDB" id="A0A1I5ZN33"/>
<evidence type="ECO:0000313" key="2">
    <source>
        <dbReference type="EMBL" id="SFQ57862.1"/>
    </source>
</evidence>
<feature type="chain" id="PRO_5011745371" description="Lipocalin-like domain-containing protein" evidence="1">
    <location>
        <begin position="26"/>
        <end position="148"/>
    </location>
</feature>
<dbReference type="Proteomes" id="UP000199029">
    <property type="component" value="Unassembled WGS sequence"/>
</dbReference>
<dbReference type="EMBL" id="FOXS01000004">
    <property type="protein sequence ID" value="SFQ57862.1"/>
    <property type="molecule type" value="Genomic_DNA"/>
</dbReference>
<proteinExistence type="predicted"/>
<evidence type="ECO:0000313" key="3">
    <source>
        <dbReference type="Proteomes" id="UP000199029"/>
    </source>
</evidence>
<organism evidence="2 3">
    <name type="scientific">Hymenobacter arizonensis</name>
    <name type="common">Siccationidurans arizonensis</name>
    <dbReference type="NCBI Taxonomy" id="1227077"/>
    <lineage>
        <taxon>Bacteria</taxon>
        <taxon>Pseudomonadati</taxon>
        <taxon>Bacteroidota</taxon>
        <taxon>Cytophagia</taxon>
        <taxon>Cytophagales</taxon>
        <taxon>Hymenobacteraceae</taxon>
        <taxon>Hymenobacter</taxon>
    </lineage>
</organism>
<dbReference type="PROSITE" id="PS51257">
    <property type="entry name" value="PROKAR_LIPOPROTEIN"/>
    <property type="match status" value="1"/>
</dbReference>
<reference evidence="3" key="1">
    <citation type="submission" date="2016-10" db="EMBL/GenBank/DDBJ databases">
        <authorList>
            <person name="Varghese N."/>
            <person name="Submissions S."/>
        </authorList>
    </citation>
    <scope>NUCLEOTIDE SEQUENCE [LARGE SCALE GENOMIC DNA]</scope>
    <source>
        <strain evidence="3">OR362-8,ATCC BAA-1266,JCM 13504</strain>
    </source>
</reference>
<evidence type="ECO:0008006" key="4">
    <source>
        <dbReference type="Google" id="ProtNLM"/>
    </source>
</evidence>
<dbReference type="OrthoDB" id="882993at2"/>
<dbReference type="RefSeq" id="WP_092675213.1">
    <property type="nucleotide sequence ID" value="NZ_FOXS01000004.1"/>
</dbReference>
<accession>A0A1I5ZN33</accession>
<name>A0A1I5ZN33_HYMAR</name>
<feature type="signal peptide" evidence="1">
    <location>
        <begin position="1"/>
        <end position="25"/>
    </location>
</feature>
<gene>
    <name evidence="2" type="ORF">SAMN04515668_3053</name>
</gene>
<sequence>MKPFLLFPLVLAAAVACHQEGPAPAAPEAAAAPYPQTWRLVKLTGSIPGAKTGANLPFQETVLFRADSTFLKTRLQGDQYTEARGTFSRQNGADGRRYVLLAYAVAGPLVRSCVANASTEGLAFEGNETLISSTQACDGARLEYQSVK</sequence>
<keyword evidence="3" id="KW-1185">Reference proteome</keyword>
<protein>
    <recommendedName>
        <fullName evidence="4">Lipocalin-like domain-containing protein</fullName>
    </recommendedName>
</protein>
<evidence type="ECO:0000256" key="1">
    <source>
        <dbReference type="SAM" id="SignalP"/>
    </source>
</evidence>
<keyword evidence="1" id="KW-0732">Signal</keyword>